<comment type="caution">
    <text evidence="2">The sequence shown here is derived from an EMBL/GenBank/DDBJ whole genome shotgun (WGS) entry which is preliminary data.</text>
</comment>
<keyword evidence="3" id="KW-1185">Reference proteome</keyword>
<evidence type="ECO:0000313" key="3">
    <source>
        <dbReference type="Proteomes" id="UP001601197"/>
    </source>
</evidence>
<reference evidence="2 3" key="1">
    <citation type="submission" date="2024-10" db="EMBL/GenBank/DDBJ databases">
        <title>The Natural Products Discovery Center: Release of the First 8490 Sequenced Strains for Exploring Actinobacteria Biosynthetic Diversity.</title>
        <authorList>
            <person name="Kalkreuter E."/>
            <person name="Kautsar S.A."/>
            <person name="Yang D."/>
            <person name="Bader C.D."/>
            <person name="Teijaro C.N."/>
            <person name="Fluegel L."/>
            <person name="Davis C.M."/>
            <person name="Simpson J.R."/>
            <person name="Lauterbach L."/>
            <person name="Steele A.D."/>
            <person name="Gui C."/>
            <person name="Meng S."/>
            <person name="Li G."/>
            <person name="Viehrig K."/>
            <person name="Ye F."/>
            <person name="Su P."/>
            <person name="Kiefer A.F."/>
            <person name="Nichols A."/>
            <person name="Cepeda A.J."/>
            <person name="Yan W."/>
            <person name="Fan B."/>
            <person name="Jiang Y."/>
            <person name="Adhikari A."/>
            <person name="Zheng C.-J."/>
            <person name="Schuster L."/>
            <person name="Cowan T.M."/>
            <person name="Smanski M.J."/>
            <person name="Chevrette M.G."/>
            <person name="De Carvalho L.P.S."/>
            <person name="Shen B."/>
        </authorList>
    </citation>
    <scope>NUCLEOTIDE SEQUENCE [LARGE SCALE GENOMIC DNA]</scope>
    <source>
        <strain evidence="2 3">NPDC007147</strain>
    </source>
</reference>
<proteinExistence type="predicted"/>
<evidence type="ECO:0000256" key="1">
    <source>
        <dbReference type="SAM" id="MobiDB-lite"/>
    </source>
</evidence>
<feature type="compositionally biased region" description="Low complexity" evidence="1">
    <location>
        <begin position="39"/>
        <end position="49"/>
    </location>
</feature>
<feature type="region of interest" description="Disordered" evidence="1">
    <location>
        <begin position="1"/>
        <end position="67"/>
    </location>
</feature>
<dbReference type="EMBL" id="JBIAFJ010000004">
    <property type="protein sequence ID" value="MFE9169596.1"/>
    <property type="molecule type" value="Genomic_DNA"/>
</dbReference>
<gene>
    <name evidence="2" type="ORF">ACFYNZ_08715</name>
</gene>
<evidence type="ECO:0000313" key="2">
    <source>
        <dbReference type="EMBL" id="MFE9169596.1"/>
    </source>
</evidence>
<name>A0ABW6KP85_9ACTN</name>
<dbReference type="Proteomes" id="UP001601197">
    <property type="component" value="Unassembled WGS sequence"/>
</dbReference>
<protein>
    <submittedName>
        <fullName evidence="2">Uncharacterized protein</fullName>
    </submittedName>
</protein>
<organism evidence="2 3">
    <name type="scientific">Streptomyces kebangsaanensis</name>
    <dbReference type="NCBI Taxonomy" id="864058"/>
    <lineage>
        <taxon>Bacteria</taxon>
        <taxon>Bacillati</taxon>
        <taxon>Actinomycetota</taxon>
        <taxon>Actinomycetes</taxon>
        <taxon>Kitasatosporales</taxon>
        <taxon>Streptomycetaceae</taxon>
        <taxon>Streptomyces</taxon>
    </lineage>
</organism>
<sequence length="67" mass="6864">GQAQNPPANRPPPDPAGSRPTPARAVVVTGGPRRRRPRGTGARTATQARPPAPLRTPDACPGRVGTP</sequence>
<accession>A0ABW6KP85</accession>
<feature type="non-terminal residue" evidence="2">
    <location>
        <position position="1"/>
    </location>
</feature>